<dbReference type="EMBL" id="HACM01001909">
    <property type="protein sequence ID" value="CRZ02351.1"/>
    <property type="molecule type" value="Transcribed_RNA"/>
</dbReference>
<organism evidence="2">
    <name type="scientific">Spongospora subterranea</name>
    <dbReference type="NCBI Taxonomy" id="70186"/>
    <lineage>
        <taxon>Eukaryota</taxon>
        <taxon>Sar</taxon>
        <taxon>Rhizaria</taxon>
        <taxon>Endomyxa</taxon>
        <taxon>Phytomyxea</taxon>
        <taxon>Plasmodiophorida</taxon>
        <taxon>Plasmodiophoridae</taxon>
        <taxon>Spongospora</taxon>
    </lineage>
</organism>
<protein>
    <submittedName>
        <fullName evidence="2">Uncharacterized protein</fullName>
    </submittedName>
</protein>
<reference evidence="2" key="1">
    <citation type="submission" date="2015-04" db="EMBL/GenBank/DDBJ databases">
        <title>The genome sequence of the plant pathogenic Rhizarian Plasmodiophora brassicae reveals insights in its biotrophic life cycle and the origin of chitin synthesis.</title>
        <authorList>
            <person name="Schwelm A."/>
            <person name="Fogelqvist J."/>
            <person name="Knaust A."/>
            <person name="Julke S."/>
            <person name="Lilja T."/>
            <person name="Dhandapani V."/>
            <person name="Bonilla-Rosso G."/>
            <person name="Karlsson M."/>
            <person name="Shevchenko A."/>
            <person name="Choi S.R."/>
            <person name="Kim H.G."/>
            <person name="Park J.Y."/>
            <person name="Lim Y.P."/>
            <person name="Ludwig-Muller J."/>
            <person name="Dixelius C."/>
        </authorList>
    </citation>
    <scope>NUCLEOTIDE SEQUENCE</scope>
    <source>
        <tissue evidence="2">Potato root galls</tissue>
    </source>
</reference>
<accession>A0A0H5QLY4</accession>
<dbReference type="EMBL" id="HACM01001908">
    <property type="protein sequence ID" value="CRZ02350.1"/>
    <property type="molecule type" value="Transcribed_RNA"/>
</dbReference>
<evidence type="ECO:0000313" key="2">
    <source>
        <dbReference type="EMBL" id="CRZ02351.1"/>
    </source>
</evidence>
<evidence type="ECO:0000256" key="1">
    <source>
        <dbReference type="SAM" id="MobiDB-lite"/>
    </source>
</evidence>
<sequence length="106" mass="12626">MPTFHPQTRKKPNLSPPPQTSFKQYTYILPISSKRLNFFTTNYERGESKTIEQQQKHKEPIKHQLISSLYILSFFLFLCSDKAIPYVKDNQKQMIPYTCKKKKKLK</sequence>
<feature type="region of interest" description="Disordered" evidence="1">
    <location>
        <begin position="1"/>
        <end position="21"/>
    </location>
</feature>
<proteinExistence type="predicted"/>
<name>A0A0H5QLY4_9EUKA</name>
<dbReference type="AlphaFoldDB" id="A0A0H5QLY4"/>